<feature type="compositionally biased region" description="Low complexity" evidence="1">
    <location>
        <begin position="104"/>
        <end position="115"/>
    </location>
</feature>
<accession>A0ABD1D394</accession>
<feature type="compositionally biased region" description="Low complexity" evidence="1">
    <location>
        <begin position="123"/>
        <end position="137"/>
    </location>
</feature>
<protein>
    <submittedName>
        <fullName evidence="2">Uncharacterized protein</fullName>
    </submittedName>
</protein>
<comment type="caution">
    <text evidence="2">The sequence shown here is derived from an EMBL/GenBank/DDBJ whole genome shotgun (WGS) entry which is preliminary data.</text>
</comment>
<name>A0ABD1D394_CULPP</name>
<evidence type="ECO:0000256" key="1">
    <source>
        <dbReference type="SAM" id="MobiDB-lite"/>
    </source>
</evidence>
<keyword evidence="3" id="KW-1185">Reference proteome</keyword>
<organism evidence="2 3">
    <name type="scientific">Culex pipiens pipiens</name>
    <name type="common">Northern house mosquito</name>
    <dbReference type="NCBI Taxonomy" id="38569"/>
    <lineage>
        <taxon>Eukaryota</taxon>
        <taxon>Metazoa</taxon>
        <taxon>Ecdysozoa</taxon>
        <taxon>Arthropoda</taxon>
        <taxon>Hexapoda</taxon>
        <taxon>Insecta</taxon>
        <taxon>Pterygota</taxon>
        <taxon>Neoptera</taxon>
        <taxon>Endopterygota</taxon>
        <taxon>Diptera</taxon>
        <taxon>Nematocera</taxon>
        <taxon>Culicoidea</taxon>
        <taxon>Culicidae</taxon>
        <taxon>Culicinae</taxon>
        <taxon>Culicini</taxon>
        <taxon>Culex</taxon>
        <taxon>Culex</taxon>
    </lineage>
</organism>
<proteinExistence type="predicted"/>
<reference evidence="2 3" key="1">
    <citation type="submission" date="2024-05" db="EMBL/GenBank/DDBJ databases">
        <title>Culex pipiens pipiens assembly and annotation.</title>
        <authorList>
            <person name="Alout H."/>
            <person name="Durand T."/>
        </authorList>
    </citation>
    <scope>NUCLEOTIDE SEQUENCE [LARGE SCALE GENOMIC DNA]</scope>
    <source>
        <strain evidence="2">HA-2024</strain>
        <tissue evidence="2">Whole body</tissue>
    </source>
</reference>
<feature type="compositionally biased region" description="Basic and acidic residues" evidence="1">
    <location>
        <begin position="1"/>
        <end position="27"/>
    </location>
</feature>
<dbReference type="AlphaFoldDB" id="A0ABD1D394"/>
<evidence type="ECO:0000313" key="2">
    <source>
        <dbReference type="EMBL" id="KAL1392802.1"/>
    </source>
</evidence>
<dbReference type="EMBL" id="JBEHCU010007778">
    <property type="protein sequence ID" value="KAL1392802.1"/>
    <property type="molecule type" value="Genomic_DNA"/>
</dbReference>
<feature type="region of interest" description="Disordered" evidence="1">
    <location>
        <begin position="1"/>
        <end position="47"/>
    </location>
</feature>
<sequence length="180" mass="20239">MERKQVAARELQELDQKLKSKKDEDGRLGSSPVKPVHEDQQNELPPRGWYVDTAEAIHDLAFREKNPWQKCQCQHRPQLEWNRVAIVTTLIAKISSPETSKLATTSSLHNSTSTTRAKPKIPPLGGSQPPSPSQQNGHAGVGGRGLDAKAKERLKLIREEYQRREMEHKQAAARIEVLEA</sequence>
<evidence type="ECO:0000313" key="3">
    <source>
        <dbReference type="Proteomes" id="UP001562425"/>
    </source>
</evidence>
<feature type="region of interest" description="Disordered" evidence="1">
    <location>
        <begin position="96"/>
        <end position="148"/>
    </location>
</feature>
<gene>
    <name evidence="2" type="ORF">pipiens_012213</name>
</gene>
<dbReference type="Proteomes" id="UP001562425">
    <property type="component" value="Unassembled WGS sequence"/>
</dbReference>